<keyword evidence="9" id="KW-0732">Signal</keyword>
<dbReference type="EC" id="3.1.1.5" evidence="2 9"/>
<feature type="domain" description="PLA2c" evidence="10">
    <location>
        <begin position="44"/>
        <end position="607"/>
    </location>
</feature>
<dbReference type="GO" id="GO:0004623">
    <property type="term" value="F:phospholipase A2 activity"/>
    <property type="evidence" value="ECO:0007669"/>
    <property type="project" value="TreeGrafter"/>
</dbReference>
<evidence type="ECO:0000313" key="12">
    <source>
        <dbReference type="Proteomes" id="UP000758603"/>
    </source>
</evidence>
<evidence type="ECO:0000256" key="3">
    <source>
        <dbReference type="ARBA" id="ARBA00022801"/>
    </source>
</evidence>
<dbReference type="RefSeq" id="XP_045952363.1">
    <property type="nucleotide sequence ID" value="XM_046109315.1"/>
</dbReference>
<gene>
    <name evidence="11" type="ORF">BKA67DRAFT_695806</name>
</gene>
<dbReference type="GO" id="GO:0005829">
    <property type="term" value="C:cytosol"/>
    <property type="evidence" value="ECO:0007669"/>
    <property type="project" value="TreeGrafter"/>
</dbReference>
<dbReference type="FunFam" id="3.40.1090.10:FF:000010">
    <property type="entry name" value="Lysophospholipase"/>
    <property type="match status" value="1"/>
</dbReference>
<evidence type="ECO:0000256" key="4">
    <source>
        <dbReference type="ARBA" id="ARBA00022963"/>
    </source>
</evidence>
<dbReference type="AlphaFoldDB" id="A0A9P8RGZ7"/>
<evidence type="ECO:0000256" key="5">
    <source>
        <dbReference type="ARBA" id="ARBA00023098"/>
    </source>
</evidence>
<dbReference type="Pfam" id="PF01735">
    <property type="entry name" value="PLA2_B"/>
    <property type="match status" value="1"/>
</dbReference>
<dbReference type="InterPro" id="IPR016035">
    <property type="entry name" value="Acyl_Trfase/lysoPLipase"/>
</dbReference>
<evidence type="ECO:0000256" key="1">
    <source>
        <dbReference type="ARBA" id="ARBA00008780"/>
    </source>
</evidence>
<accession>A0A9P8RGZ7</accession>
<keyword evidence="6" id="KW-0325">Glycoprotein</keyword>
<evidence type="ECO:0000256" key="7">
    <source>
        <dbReference type="ARBA" id="ARBA00049531"/>
    </source>
</evidence>
<feature type="signal peptide" evidence="9">
    <location>
        <begin position="1"/>
        <end position="22"/>
    </location>
</feature>
<dbReference type="PROSITE" id="PS51210">
    <property type="entry name" value="PLA2C"/>
    <property type="match status" value="1"/>
</dbReference>
<protein>
    <recommendedName>
        <fullName evidence="2 9">Lysophospholipase</fullName>
        <ecNumber evidence="2 9">3.1.1.5</ecNumber>
    </recommendedName>
</protein>
<dbReference type="OrthoDB" id="4084751at2759"/>
<feature type="chain" id="PRO_5040542469" description="Lysophospholipase" evidence="9">
    <location>
        <begin position="23"/>
        <end position="650"/>
    </location>
</feature>
<dbReference type="EMBL" id="JAGPXC010000010">
    <property type="protein sequence ID" value="KAH6645849.1"/>
    <property type="molecule type" value="Genomic_DNA"/>
</dbReference>
<dbReference type="PANTHER" id="PTHR10728">
    <property type="entry name" value="CYTOSOLIC PHOSPHOLIPASE A2"/>
    <property type="match status" value="1"/>
</dbReference>
<organism evidence="11 12">
    <name type="scientific">Truncatella angustata</name>
    <dbReference type="NCBI Taxonomy" id="152316"/>
    <lineage>
        <taxon>Eukaryota</taxon>
        <taxon>Fungi</taxon>
        <taxon>Dikarya</taxon>
        <taxon>Ascomycota</taxon>
        <taxon>Pezizomycotina</taxon>
        <taxon>Sordariomycetes</taxon>
        <taxon>Xylariomycetidae</taxon>
        <taxon>Amphisphaeriales</taxon>
        <taxon>Sporocadaceae</taxon>
        <taxon>Truncatella</taxon>
    </lineage>
</organism>
<comment type="catalytic activity">
    <reaction evidence="7 9">
        <text>a 1-acyl-sn-glycero-3-phosphocholine + H2O = sn-glycerol 3-phosphocholine + a fatty acid + H(+)</text>
        <dbReference type="Rhea" id="RHEA:15177"/>
        <dbReference type="ChEBI" id="CHEBI:15377"/>
        <dbReference type="ChEBI" id="CHEBI:15378"/>
        <dbReference type="ChEBI" id="CHEBI:16870"/>
        <dbReference type="ChEBI" id="CHEBI:28868"/>
        <dbReference type="ChEBI" id="CHEBI:58168"/>
        <dbReference type="EC" id="3.1.1.5"/>
    </reaction>
</comment>
<dbReference type="PANTHER" id="PTHR10728:SF62">
    <property type="entry name" value="LYSOPHOSPHOLIPASE"/>
    <property type="match status" value="1"/>
</dbReference>
<keyword evidence="3 8" id="KW-0378">Hydrolase</keyword>
<evidence type="ECO:0000256" key="8">
    <source>
        <dbReference type="PROSITE-ProRule" id="PRU00555"/>
    </source>
</evidence>
<name>A0A9P8RGZ7_9PEZI</name>
<evidence type="ECO:0000256" key="9">
    <source>
        <dbReference type="RuleBase" id="RU362103"/>
    </source>
</evidence>
<dbReference type="GeneID" id="70138206"/>
<sequence>MRFIMCCTFALTASEAVFLASASSNLEHRAQANAPSGYAPAPVSCPAIRPTIRPATGLSAQEISWLKLRQNNTLSALETVLSRANITGLDITDYFGKIASQNGTIPRIGIAVSGGGYRALMNGAGAIAAFDNRTTNSTSPGQLGGLLQAATYLSGLSGGSWVVGSLFIQNFTSVESIISATGGFLSTLWQFNNTIIEGPDTLSLSQYYRQLYQDVTDKADAGYNTTITDYWGRALSYQLVNASDGGPGTVPMLLKPWVILILKPSAAYTFSSIADDKEFLEAKTPMPIIVAIERPSGVLQIWENSTIFEFNPWEMGSYGIGNPAFAPLKYVGSNFSNGVLPARETCVAGYDNAGFIMGTSSSLFNQAFLQIQRAPDVPDFLLRSINQTLANIGQENRDVASWPNPFYGYNIGSNMNSNFTTLTLVDGGENLQNVPLDPLLLSYRNVDIIFAIDGSADTTTFWPNGTALVATYQGSDSGSTDNNSPFPPVPDQNTFVNLGLNRHPTFFGCNTSNSTATSPLIVYIPNAPYSYNSNASTFDLEYTVEERDGIIQNGYNVATMGNSTVDHEWPACIGCAILMRSFAQTNTQFPSTCIGCFARYCWNGTTNSTAPTTYTPAQIITPSSSGGQLLHMPHFAFATFFTYTLLFLVI</sequence>
<reference evidence="11" key="1">
    <citation type="journal article" date="2021" name="Nat. Commun.">
        <title>Genetic determinants of endophytism in the Arabidopsis root mycobiome.</title>
        <authorList>
            <person name="Mesny F."/>
            <person name="Miyauchi S."/>
            <person name="Thiergart T."/>
            <person name="Pickel B."/>
            <person name="Atanasova L."/>
            <person name="Karlsson M."/>
            <person name="Huettel B."/>
            <person name="Barry K.W."/>
            <person name="Haridas S."/>
            <person name="Chen C."/>
            <person name="Bauer D."/>
            <person name="Andreopoulos W."/>
            <person name="Pangilinan J."/>
            <person name="LaButti K."/>
            <person name="Riley R."/>
            <person name="Lipzen A."/>
            <person name="Clum A."/>
            <person name="Drula E."/>
            <person name="Henrissat B."/>
            <person name="Kohler A."/>
            <person name="Grigoriev I.V."/>
            <person name="Martin F.M."/>
            <person name="Hacquard S."/>
        </authorList>
    </citation>
    <scope>NUCLEOTIDE SEQUENCE</scope>
    <source>
        <strain evidence="11">MPI-SDFR-AT-0073</strain>
    </source>
</reference>
<evidence type="ECO:0000313" key="11">
    <source>
        <dbReference type="EMBL" id="KAH6645849.1"/>
    </source>
</evidence>
<dbReference type="SUPFAM" id="SSF52151">
    <property type="entry name" value="FabD/lysophospholipase-like"/>
    <property type="match status" value="1"/>
</dbReference>
<dbReference type="GO" id="GO:0004622">
    <property type="term" value="F:phosphatidylcholine lysophospholipase activity"/>
    <property type="evidence" value="ECO:0007669"/>
    <property type="project" value="UniProtKB-EC"/>
</dbReference>
<comment type="caution">
    <text evidence="11">The sequence shown here is derived from an EMBL/GenBank/DDBJ whole genome shotgun (WGS) entry which is preliminary data.</text>
</comment>
<dbReference type="GO" id="GO:0005783">
    <property type="term" value="C:endoplasmic reticulum"/>
    <property type="evidence" value="ECO:0007669"/>
    <property type="project" value="TreeGrafter"/>
</dbReference>
<dbReference type="GO" id="GO:0046475">
    <property type="term" value="P:glycerophospholipid catabolic process"/>
    <property type="evidence" value="ECO:0007669"/>
    <property type="project" value="TreeGrafter"/>
</dbReference>
<keyword evidence="12" id="KW-1185">Reference proteome</keyword>
<dbReference type="InterPro" id="IPR002642">
    <property type="entry name" value="LysoPLipase_cat_dom"/>
</dbReference>
<comment type="similarity">
    <text evidence="1 9">Belongs to the lysophospholipase family.</text>
</comment>
<evidence type="ECO:0000259" key="10">
    <source>
        <dbReference type="PROSITE" id="PS51210"/>
    </source>
</evidence>
<dbReference type="SMART" id="SM00022">
    <property type="entry name" value="PLAc"/>
    <property type="match status" value="1"/>
</dbReference>
<evidence type="ECO:0000256" key="2">
    <source>
        <dbReference type="ARBA" id="ARBA00013274"/>
    </source>
</evidence>
<proteinExistence type="inferred from homology"/>
<dbReference type="Gene3D" id="3.40.1090.10">
    <property type="entry name" value="Cytosolic phospholipase A2 catalytic domain"/>
    <property type="match status" value="1"/>
</dbReference>
<keyword evidence="4 8" id="KW-0442">Lipid degradation</keyword>
<keyword evidence="5 8" id="KW-0443">Lipid metabolism</keyword>
<dbReference type="Proteomes" id="UP000758603">
    <property type="component" value="Unassembled WGS sequence"/>
</dbReference>
<evidence type="ECO:0000256" key="6">
    <source>
        <dbReference type="ARBA" id="ARBA00023180"/>
    </source>
</evidence>